<evidence type="ECO:0000313" key="2">
    <source>
        <dbReference type="Proteomes" id="UP000326757"/>
    </source>
</evidence>
<proteinExistence type="predicted"/>
<keyword evidence="2" id="KW-1185">Reference proteome</keyword>
<organism evidence="1 2">
    <name type="scientific">Monilinia laxa</name>
    <name type="common">Brown rot fungus</name>
    <name type="synonym">Sclerotinia laxa</name>
    <dbReference type="NCBI Taxonomy" id="61186"/>
    <lineage>
        <taxon>Eukaryota</taxon>
        <taxon>Fungi</taxon>
        <taxon>Dikarya</taxon>
        <taxon>Ascomycota</taxon>
        <taxon>Pezizomycotina</taxon>
        <taxon>Leotiomycetes</taxon>
        <taxon>Helotiales</taxon>
        <taxon>Sclerotiniaceae</taxon>
        <taxon>Monilinia</taxon>
    </lineage>
</organism>
<sequence length="87" mass="9832">MFPGSLVNSPPQNSNIFLSYPCNAISTHFQYQIKPIHPHHLIPGYAQMSCKTTKEEKKDIKDLSILSICTPFHSSPIHFLSLPSRPK</sequence>
<name>A0A5N6KNT4_MONLA</name>
<dbReference type="AlphaFoldDB" id="A0A5N6KNT4"/>
<evidence type="ECO:0000313" key="1">
    <source>
        <dbReference type="EMBL" id="KAB8304769.1"/>
    </source>
</evidence>
<comment type="caution">
    <text evidence="1">The sequence shown here is derived from an EMBL/GenBank/DDBJ whole genome shotgun (WGS) entry which is preliminary data.</text>
</comment>
<dbReference type="EMBL" id="VIGI01000001">
    <property type="protein sequence ID" value="KAB8304769.1"/>
    <property type="molecule type" value="Genomic_DNA"/>
</dbReference>
<accession>A0A5N6KNT4</accession>
<reference evidence="1 2" key="1">
    <citation type="submission" date="2019-06" db="EMBL/GenBank/DDBJ databases">
        <title>Genome Sequence of the Brown Rot Fungal Pathogen Monilinia laxa.</title>
        <authorList>
            <person name="De Miccolis Angelini R.M."/>
            <person name="Landi L."/>
            <person name="Abate D."/>
            <person name="Pollastro S."/>
            <person name="Romanazzi G."/>
            <person name="Faretra F."/>
        </authorList>
    </citation>
    <scope>NUCLEOTIDE SEQUENCE [LARGE SCALE GENOMIC DNA]</scope>
    <source>
        <strain evidence="1 2">Mlax316</strain>
    </source>
</reference>
<gene>
    <name evidence="1" type="ORF">EYC80_004118</name>
</gene>
<dbReference type="Proteomes" id="UP000326757">
    <property type="component" value="Unassembled WGS sequence"/>
</dbReference>
<protein>
    <submittedName>
        <fullName evidence="1">Uncharacterized protein</fullName>
    </submittedName>
</protein>